<comment type="similarity">
    <text evidence="3">Belongs to the phosphatase 2A regulatory subunit B family.</text>
</comment>
<proteinExistence type="inferred from homology"/>
<keyword evidence="8" id="KW-0206">Cytoskeleton</keyword>
<keyword evidence="9" id="KW-0539">Nucleus</keyword>
<dbReference type="Gene3D" id="1.25.10.10">
    <property type="entry name" value="Leucine-rich Repeat Variant"/>
    <property type="match status" value="1"/>
</dbReference>
<gene>
    <name evidence="15" type="ORF">DERYTH_LOCUS7872</name>
</gene>
<comment type="caution">
    <text evidence="15">The sequence shown here is derived from an EMBL/GenBank/DDBJ whole genome shotgun (WGS) entry which is preliminary data.</text>
</comment>
<feature type="compositionally biased region" description="Polar residues" evidence="11">
    <location>
        <begin position="1150"/>
        <end position="1167"/>
    </location>
</feature>
<accession>A0A9N9CNV0</accession>
<evidence type="ECO:0000259" key="13">
    <source>
        <dbReference type="Pfam" id="PF04130"/>
    </source>
</evidence>
<feature type="region of interest" description="Disordered" evidence="11">
    <location>
        <begin position="1223"/>
        <end position="1242"/>
    </location>
</feature>
<organism evidence="15 16">
    <name type="scientific">Dentiscutata erythropus</name>
    <dbReference type="NCBI Taxonomy" id="1348616"/>
    <lineage>
        <taxon>Eukaryota</taxon>
        <taxon>Fungi</taxon>
        <taxon>Fungi incertae sedis</taxon>
        <taxon>Mucoromycota</taxon>
        <taxon>Glomeromycotina</taxon>
        <taxon>Glomeromycetes</taxon>
        <taxon>Diversisporales</taxon>
        <taxon>Gigasporaceae</taxon>
        <taxon>Dentiscutata</taxon>
    </lineage>
</organism>
<evidence type="ECO:0000256" key="9">
    <source>
        <dbReference type="ARBA" id="ARBA00023242"/>
    </source>
</evidence>
<keyword evidence="5" id="KW-0963">Cytoplasm</keyword>
<feature type="region of interest" description="Disordered" evidence="11">
    <location>
        <begin position="1139"/>
        <end position="1202"/>
    </location>
</feature>
<evidence type="ECO:0000259" key="14">
    <source>
        <dbReference type="Pfam" id="PF17681"/>
    </source>
</evidence>
<feature type="signal peptide" evidence="12">
    <location>
        <begin position="1"/>
        <end position="17"/>
    </location>
</feature>
<dbReference type="InterPro" id="IPR016024">
    <property type="entry name" value="ARM-type_fold"/>
</dbReference>
<dbReference type="GO" id="GO:0019888">
    <property type="term" value="F:protein phosphatase regulator activity"/>
    <property type="evidence" value="ECO:0007669"/>
    <property type="project" value="InterPro"/>
</dbReference>
<keyword evidence="12" id="KW-0732">Signal</keyword>
<dbReference type="InterPro" id="IPR011989">
    <property type="entry name" value="ARM-like"/>
</dbReference>
<feature type="region of interest" description="Disordered" evidence="11">
    <location>
        <begin position="659"/>
        <end position="712"/>
    </location>
</feature>
<dbReference type="GO" id="GO:0098813">
    <property type="term" value="P:nuclear chromosome segregation"/>
    <property type="evidence" value="ECO:0007669"/>
    <property type="project" value="UniProtKB-ARBA"/>
</dbReference>
<feature type="compositionally biased region" description="Polar residues" evidence="11">
    <location>
        <begin position="620"/>
        <end position="646"/>
    </location>
</feature>
<dbReference type="PANTHER" id="PTHR10257">
    <property type="entry name" value="SERINE/THREONINE PROTEIN PHOSPHATASE 2A PP2A REGULATORY SUBUNIT B"/>
    <property type="match status" value="1"/>
</dbReference>
<dbReference type="InterPro" id="IPR040457">
    <property type="entry name" value="GCP_C"/>
</dbReference>
<feature type="region of interest" description="Disordered" evidence="11">
    <location>
        <begin position="612"/>
        <end position="647"/>
    </location>
</feature>
<comment type="similarity">
    <text evidence="4">Belongs to the TUBGCP family.</text>
</comment>
<dbReference type="InterPro" id="IPR042241">
    <property type="entry name" value="GCP_C_sf"/>
</dbReference>
<evidence type="ECO:0000313" key="15">
    <source>
        <dbReference type="EMBL" id="CAG8605669.1"/>
    </source>
</evidence>
<dbReference type="GO" id="GO:0005816">
    <property type="term" value="C:spindle pole body"/>
    <property type="evidence" value="ECO:0007669"/>
    <property type="project" value="UniProtKB-ARBA"/>
</dbReference>
<dbReference type="InterPro" id="IPR002554">
    <property type="entry name" value="PP2A_B56"/>
</dbReference>
<dbReference type="PANTHER" id="PTHR10257:SF3">
    <property type="entry name" value="SERINE_THREONINE-PROTEIN PHOSPHATASE 2A 56 KDA REGULATORY SUBUNIT GAMMA ISOFORM"/>
    <property type="match status" value="1"/>
</dbReference>
<dbReference type="GO" id="GO:1901991">
    <property type="term" value="P:negative regulation of mitotic cell cycle phase transition"/>
    <property type="evidence" value="ECO:0007669"/>
    <property type="project" value="UniProtKB-ARBA"/>
</dbReference>
<comment type="subcellular location">
    <subcellularLocation>
        <location evidence="2">Cytoplasm</location>
        <location evidence="2">Cytoskeleton</location>
    </subcellularLocation>
    <subcellularLocation>
        <location evidence="1">Nucleus</location>
    </subcellularLocation>
</comment>
<dbReference type="AlphaFoldDB" id="A0A9N9CNV0"/>
<evidence type="ECO:0000256" key="11">
    <source>
        <dbReference type="SAM" id="MobiDB-lite"/>
    </source>
</evidence>
<evidence type="ECO:0000256" key="4">
    <source>
        <dbReference type="ARBA" id="ARBA00010337"/>
    </source>
</evidence>
<dbReference type="Pfam" id="PF04130">
    <property type="entry name" value="GCP_C_terminal"/>
    <property type="match status" value="1"/>
</dbReference>
<name>A0A9N9CNV0_9GLOM</name>
<dbReference type="GO" id="GO:0005634">
    <property type="term" value="C:nucleus"/>
    <property type="evidence" value="ECO:0007669"/>
    <property type="project" value="UniProtKB-SubCell"/>
</dbReference>
<evidence type="ECO:0000313" key="16">
    <source>
        <dbReference type="Proteomes" id="UP000789405"/>
    </source>
</evidence>
<dbReference type="GO" id="GO:0043015">
    <property type="term" value="F:gamma-tubulin binding"/>
    <property type="evidence" value="ECO:0007669"/>
    <property type="project" value="InterPro"/>
</dbReference>
<dbReference type="GO" id="GO:0000930">
    <property type="term" value="C:gamma-tubulin complex"/>
    <property type="evidence" value="ECO:0007669"/>
    <property type="project" value="UniProtKB-ARBA"/>
</dbReference>
<dbReference type="SUPFAM" id="SSF48371">
    <property type="entry name" value="ARM repeat"/>
    <property type="match status" value="1"/>
</dbReference>
<keyword evidence="16" id="KW-1185">Reference proteome</keyword>
<dbReference type="GO" id="GO:0000775">
    <property type="term" value="C:chromosome, centromeric region"/>
    <property type="evidence" value="ECO:0007669"/>
    <property type="project" value="UniProtKB-ARBA"/>
</dbReference>
<dbReference type="Pfam" id="PF17681">
    <property type="entry name" value="GCP_N_terminal"/>
    <property type="match status" value="1"/>
</dbReference>
<keyword evidence="7" id="KW-0493">Microtubule</keyword>
<reference evidence="15" key="1">
    <citation type="submission" date="2021-06" db="EMBL/GenBank/DDBJ databases">
        <authorList>
            <person name="Kallberg Y."/>
            <person name="Tangrot J."/>
            <person name="Rosling A."/>
        </authorList>
    </citation>
    <scope>NUCLEOTIDE SEQUENCE</scope>
    <source>
        <strain evidence="15">MA453B</strain>
    </source>
</reference>
<feature type="compositionally biased region" description="Polar residues" evidence="11">
    <location>
        <begin position="661"/>
        <end position="675"/>
    </location>
</feature>
<evidence type="ECO:0000256" key="1">
    <source>
        <dbReference type="ARBA" id="ARBA00004123"/>
    </source>
</evidence>
<dbReference type="FunFam" id="1.25.10.10:FF:000016">
    <property type="entry name" value="Serine/threonine-protein phosphatase 2A 56 kDa regulatory subunit"/>
    <property type="match status" value="1"/>
</dbReference>
<keyword evidence="6" id="KW-0597">Phosphoprotein</keyword>
<feature type="compositionally biased region" description="Basic and acidic residues" evidence="11">
    <location>
        <begin position="680"/>
        <end position="691"/>
    </location>
</feature>
<evidence type="ECO:0000256" key="3">
    <source>
        <dbReference type="ARBA" id="ARBA00008259"/>
    </source>
</evidence>
<dbReference type="GO" id="GO:0000159">
    <property type="term" value="C:protein phosphatase type 2A complex"/>
    <property type="evidence" value="ECO:0007669"/>
    <property type="project" value="InterPro"/>
</dbReference>
<feature type="domain" description="Gamma tubulin complex component C-terminal" evidence="13">
    <location>
        <begin position="328"/>
        <end position="601"/>
    </location>
</feature>
<protein>
    <submittedName>
        <fullName evidence="15">27514_t:CDS:1</fullName>
    </submittedName>
</protein>
<sequence>MLHELLLALSGLSGDLFVPFPPQPETATTFKIPPDFPFLHEAEKTSLERLAALGFYYRRIILFLDRQRGRKDCNVEDTILLRGSYIHAFCNALNGILADFQKTIIECEIRILNKEDNMGGVVPVSQFVSAFGDYYIILPHLHQLINEIEKNPSNYFGCRILNLITDRCNTGIPELRTIMLRILQACHEVMYKHITSWMVYGHLQDPFGEFFVKDETSKIHTKNQSRWHRYFIIDESFIPNHIPHDVAKSILFVGKAIATVRNAAKPHEKNTTLPHSLSSLHLQYLLQLSSRQIFRQIELENVVTIIRNNVAQWLWQVVLTGDKVVECLEAFRNYFLLGQSDFSLSLVEQFEKLTASRSMSSKILTVREQELNSLLVRTSVGTLAESDPAFEKFRFKLPNVSEQKTTTTPNNIFDTAMLGVPLRLKYDIGWPLDLFVTAEDLDKYGYIFSFLLSLRRTQFRLQKVWSHLAMIRKFGIKLSKDNNYSMLMPWKVRASMMFFVDCLWGHIQMNIIESNFRTLVNRINISSRINVSSMNNEKTHISESETFRDFEDIRIGHATYLGDLLRGCLLESRACSETIKNALNICDQVCGLLERWSGGMIDDEKFSQITQLDKLRKTGDSNTSNGKPGSGTNKPSSKNSGNSTEPTPAIVVINVGEQRGHTSSDSTSPISPANNHKSHSKEEPPKRDPLNRLKGAPKDVIPLSKVPRRQRSSRFHASGVVELEKLPNFNEVSPDKRQELFLRKLNQCSVIFDFNDASSDLKGKEIKRATLSELLEYITTNRGVITEPIYSEVVSMFAINLFRTIPPQVNPIGDAFDPEEDEPVLELAWPHLQIVYEFFLRFIESPDFNTNIAKKYIDQQFILHLLELFDSEDPRERDFLKTTLHRIYGKFLNLRAFIRKSINNVFFQFIYETERHNGIAELLEILGSIINGFALPLKAEHKTFLTKVLIPLHKVKSLTLYHPQLAYCVVQFLEKDPSLTEEVICGLLRYWPKVNSPKEVMFLNEIEEILDVIEPQEFVKVQVPLFQQIARCVSSPHFQVAERALYYWNNEYIVNLIGDNVNVILPVMFPPLYQNSKAHWNRTIHGLVYNALKLFMEINPALFDECTAQYKQSRQMEKKRMREREETWHRLERTAAHNAQGLPLPYSIGGPSTSSRTNVASELVDNNSSEDEPVEEPKTDVPEVIDDVPGEMQPFEGPGEFNQFRRKSIIPVDETVLSELSRHRSLEEVLNGPPDGSNSNTP</sequence>
<evidence type="ECO:0000256" key="5">
    <source>
        <dbReference type="ARBA" id="ARBA00022490"/>
    </source>
</evidence>
<evidence type="ECO:0000256" key="12">
    <source>
        <dbReference type="SAM" id="SignalP"/>
    </source>
</evidence>
<dbReference type="GO" id="GO:0051754">
    <property type="term" value="P:meiotic sister chromatid cohesion, centromeric"/>
    <property type="evidence" value="ECO:0007669"/>
    <property type="project" value="UniProtKB-ARBA"/>
</dbReference>
<dbReference type="GO" id="GO:0007020">
    <property type="term" value="P:microtubule nucleation"/>
    <property type="evidence" value="ECO:0007669"/>
    <property type="project" value="UniProtKB-ARBA"/>
</dbReference>
<evidence type="ECO:0000256" key="7">
    <source>
        <dbReference type="ARBA" id="ARBA00022701"/>
    </source>
</evidence>
<feature type="domain" description="Gamma tubulin complex component protein N-terminal" evidence="14">
    <location>
        <begin position="2"/>
        <end position="319"/>
    </location>
</feature>
<evidence type="ECO:0000256" key="8">
    <source>
        <dbReference type="ARBA" id="ARBA00023212"/>
    </source>
</evidence>
<feature type="chain" id="PRO_5040507853" evidence="12">
    <location>
        <begin position="18"/>
        <end position="1242"/>
    </location>
</feature>
<dbReference type="Gene3D" id="1.20.120.1900">
    <property type="entry name" value="Gamma-tubulin complex, C-terminal domain"/>
    <property type="match status" value="1"/>
</dbReference>
<dbReference type="EMBL" id="CAJVPY010003924">
    <property type="protein sequence ID" value="CAG8605669.1"/>
    <property type="molecule type" value="Genomic_DNA"/>
</dbReference>
<evidence type="ECO:0000256" key="6">
    <source>
        <dbReference type="ARBA" id="ARBA00022553"/>
    </source>
</evidence>
<dbReference type="GO" id="GO:0005874">
    <property type="term" value="C:microtubule"/>
    <property type="evidence" value="ECO:0007669"/>
    <property type="project" value="UniProtKB-KW"/>
</dbReference>
<dbReference type="GO" id="GO:0035556">
    <property type="term" value="P:intracellular signal transduction"/>
    <property type="evidence" value="ECO:0007669"/>
    <property type="project" value="UniProtKB-ARBA"/>
</dbReference>
<dbReference type="InterPro" id="IPR041470">
    <property type="entry name" value="GCP_N"/>
</dbReference>
<dbReference type="Proteomes" id="UP000789405">
    <property type="component" value="Unassembled WGS sequence"/>
</dbReference>
<dbReference type="Pfam" id="PF01603">
    <property type="entry name" value="B56"/>
    <property type="match status" value="1"/>
</dbReference>
<evidence type="ECO:0000256" key="10">
    <source>
        <dbReference type="ARBA" id="ARBA00064351"/>
    </source>
</evidence>
<comment type="subunit">
    <text evidence="10">PP2A consists of a common heterodimeric core enzyme, composed of a 36 kDa catalytic subunit (subunit C) and a 65 kDa constant regulatory subunit (PR65 or subunit A), that associates with a variety of regulatory subunits. Proteins that associate with the core dimer include three families of regulatory subunits B (the R2/B/PR55/B55, R3/B''/PR72/PR130/PR59 and R5/B'/B56 families), the 48 kDa variable regulatory subunit, viral proteins, and cell signaling molecules.</text>
</comment>
<evidence type="ECO:0000256" key="2">
    <source>
        <dbReference type="ARBA" id="ARBA00004245"/>
    </source>
</evidence>
<dbReference type="OrthoDB" id="10264446at2759"/>